<evidence type="ECO:0000313" key="3">
    <source>
        <dbReference type="EMBL" id="OIR05071.1"/>
    </source>
</evidence>
<feature type="domain" description="DUF6576" evidence="2">
    <location>
        <begin position="96"/>
        <end position="128"/>
    </location>
</feature>
<dbReference type="Pfam" id="PF20216">
    <property type="entry name" value="DUF6576"/>
    <property type="match status" value="1"/>
</dbReference>
<proteinExistence type="predicted"/>
<feature type="transmembrane region" description="Helical" evidence="1">
    <location>
        <begin position="31"/>
        <end position="48"/>
    </location>
</feature>
<organism evidence="3">
    <name type="scientific">mine drainage metagenome</name>
    <dbReference type="NCBI Taxonomy" id="410659"/>
    <lineage>
        <taxon>unclassified sequences</taxon>
        <taxon>metagenomes</taxon>
        <taxon>ecological metagenomes</taxon>
    </lineage>
</organism>
<dbReference type="EMBL" id="MLJW01000053">
    <property type="protein sequence ID" value="OIR05071.1"/>
    <property type="molecule type" value="Genomic_DNA"/>
</dbReference>
<evidence type="ECO:0000256" key="1">
    <source>
        <dbReference type="SAM" id="Phobius"/>
    </source>
</evidence>
<reference evidence="3" key="1">
    <citation type="submission" date="2016-10" db="EMBL/GenBank/DDBJ databases">
        <title>Sequence of Gallionella enrichment culture.</title>
        <authorList>
            <person name="Poehlein A."/>
            <person name="Muehling M."/>
            <person name="Daniel R."/>
        </authorList>
    </citation>
    <scope>NUCLEOTIDE SEQUENCE</scope>
</reference>
<sequence>MINGGIPLWVLTLIFVAIDYATVASSSGGYAIAHLAGGIIGFVFVRQLRKGNDWSDWMNNFVDWFNDLFNPDKKTIKKTFKEKKIKKISQKAPDLTQQRVDELLDKINDKGYHMLTDEEKEFLKKASNEEL</sequence>
<keyword evidence="1" id="KW-0812">Transmembrane</keyword>
<dbReference type="AlphaFoldDB" id="A0A1J5S9Q3"/>
<accession>A0A1J5S9Q3</accession>
<protein>
    <recommendedName>
        <fullName evidence="2">DUF6576 domain-containing protein</fullName>
    </recommendedName>
</protein>
<evidence type="ECO:0000259" key="2">
    <source>
        <dbReference type="Pfam" id="PF20216"/>
    </source>
</evidence>
<gene>
    <name evidence="3" type="ORF">GALL_128870</name>
</gene>
<name>A0A1J5S9Q3_9ZZZZ</name>
<keyword evidence="1" id="KW-1133">Transmembrane helix</keyword>
<dbReference type="InterPro" id="IPR046483">
    <property type="entry name" value="DUF6576"/>
</dbReference>
<comment type="caution">
    <text evidence="3">The sequence shown here is derived from an EMBL/GenBank/DDBJ whole genome shotgun (WGS) entry which is preliminary data.</text>
</comment>
<keyword evidence="1" id="KW-0472">Membrane</keyword>